<dbReference type="InterPro" id="IPR035906">
    <property type="entry name" value="MetI-like_sf"/>
</dbReference>
<dbReference type="PANTHER" id="PTHR30151:SF25">
    <property type="entry name" value="TAURINE TRANSPORT SYSTEM PERMEASE PROTEIN TAUC"/>
    <property type="match status" value="1"/>
</dbReference>
<dbReference type="PROSITE" id="PS50928">
    <property type="entry name" value="ABC_TM1"/>
    <property type="match status" value="1"/>
</dbReference>
<protein>
    <submittedName>
        <fullName evidence="9">ABC transporter permease</fullName>
    </submittedName>
</protein>
<keyword evidence="6 7" id="KW-0472">Membrane</keyword>
<dbReference type="SUPFAM" id="SSF161098">
    <property type="entry name" value="MetI-like"/>
    <property type="match status" value="1"/>
</dbReference>
<feature type="transmembrane region" description="Helical" evidence="7">
    <location>
        <begin position="153"/>
        <end position="175"/>
    </location>
</feature>
<keyword evidence="5 7" id="KW-1133">Transmembrane helix</keyword>
<feature type="transmembrane region" description="Helical" evidence="7">
    <location>
        <begin position="34"/>
        <end position="52"/>
    </location>
</feature>
<dbReference type="InterPro" id="IPR000515">
    <property type="entry name" value="MetI-like"/>
</dbReference>
<keyword evidence="4 7" id="KW-0812">Transmembrane</keyword>
<comment type="subcellular location">
    <subcellularLocation>
        <location evidence="1 7">Cell membrane</location>
        <topology evidence="1 7">Multi-pass membrane protein</topology>
    </subcellularLocation>
</comment>
<evidence type="ECO:0000313" key="9">
    <source>
        <dbReference type="EMBL" id="HFC92397.1"/>
    </source>
</evidence>
<comment type="similarity">
    <text evidence="7">Belongs to the binding-protein-dependent transport system permease family.</text>
</comment>
<comment type="caution">
    <text evidence="9">The sequence shown here is derived from an EMBL/GenBank/DDBJ whole genome shotgun (WGS) entry which is preliminary data.</text>
</comment>
<gene>
    <name evidence="9" type="ORF">ENJ51_06240</name>
</gene>
<evidence type="ECO:0000256" key="3">
    <source>
        <dbReference type="ARBA" id="ARBA00022475"/>
    </source>
</evidence>
<dbReference type="FunFam" id="1.10.3720.10:FF:000003">
    <property type="entry name" value="Aliphatic sulfonate ABC transporter permease"/>
    <property type="match status" value="1"/>
</dbReference>
<dbReference type="Proteomes" id="UP000885750">
    <property type="component" value="Unassembled WGS sequence"/>
</dbReference>
<evidence type="ECO:0000256" key="2">
    <source>
        <dbReference type="ARBA" id="ARBA00022448"/>
    </source>
</evidence>
<dbReference type="Gene3D" id="1.10.3720.10">
    <property type="entry name" value="MetI-like"/>
    <property type="match status" value="1"/>
</dbReference>
<evidence type="ECO:0000256" key="7">
    <source>
        <dbReference type="RuleBase" id="RU363032"/>
    </source>
</evidence>
<proteinExistence type="inferred from homology"/>
<organism evidence="9">
    <name type="scientific">Leucothrix mucor</name>
    <dbReference type="NCBI Taxonomy" id="45248"/>
    <lineage>
        <taxon>Bacteria</taxon>
        <taxon>Pseudomonadati</taxon>
        <taxon>Pseudomonadota</taxon>
        <taxon>Gammaproteobacteria</taxon>
        <taxon>Thiotrichales</taxon>
        <taxon>Thiotrichaceae</taxon>
        <taxon>Leucothrix</taxon>
    </lineage>
</organism>
<feature type="domain" description="ABC transmembrane type-1" evidence="8">
    <location>
        <begin position="1"/>
        <end position="172"/>
    </location>
</feature>
<evidence type="ECO:0000256" key="4">
    <source>
        <dbReference type="ARBA" id="ARBA00022692"/>
    </source>
</evidence>
<dbReference type="GO" id="GO:0042918">
    <property type="term" value="P:alkanesulfonate transmembrane transport"/>
    <property type="evidence" value="ECO:0007669"/>
    <property type="project" value="UniProtKB-ARBA"/>
</dbReference>
<dbReference type="Pfam" id="PF00528">
    <property type="entry name" value="BPD_transp_1"/>
    <property type="match status" value="1"/>
</dbReference>
<keyword evidence="2 7" id="KW-0813">Transport</keyword>
<dbReference type="CDD" id="cd06261">
    <property type="entry name" value="TM_PBP2"/>
    <property type="match status" value="1"/>
</dbReference>
<dbReference type="PANTHER" id="PTHR30151">
    <property type="entry name" value="ALKANE SULFONATE ABC TRANSPORTER-RELATED, MEMBRANE SUBUNIT"/>
    <property type="match status" value="1"/>
</dbReference>
<evidence type="ECO:0000256" key="6">
    <source>
        <dbReference type="ARBA" id="ARBA00023136"/>
    </source>
</evidence>
<name>A0A7V2SZJ6_LEUMU</name>
<evidence type="ECO:0000256" key="5">
    <source>
        <dbReference type="ARBA" id="ARBA00022989"/>
    </source>
</evidence>
<dbReference type="GO" id="GO:0005886">
    <property type="term" value="C:plasma membrane"/>
    <property type="evidence" value="ECO:0007669"/>
    <property type="project" value="UniProtKB-SubCell"/>
</dbReference>
<feature type="non-terminal residue" evidence="9">
    <location>
        <position position="1"/>
    </location>
</feature>
<dbReference type="AlphaFoldDB" id="A0A7V2SZJ6"/>
<evidence type="ECO:0000259" key="8">
    <source>
        <dbReference type="PROSITE" id="PS50928"/>
    </source>
</evidence>
<accession>A0A7V2SZJ6</accession>
<dbReference type="EMBL" id="DRMS01000235">
    <property type="protein sequence ID" value="HFC92397.1"/>
    <property type="molecule type" value="Genomic_DNA"/>
</dbReference>
<keyword evidence="3" id="KW-1003">Cell membrane</keyword>
<reference evidence="9" key="1">
    <citation type="journal article" date="2020" name="mSystems">
        <title>Genome- and Community-Level Interaction Insights into Carbon Utilization and Element Cycling Functions of Hydrothermarchaeota in Hydrothermal Sediment.</title>
        <authorList>
            <person name="Zhou Z."/>
            <person name="Liu Y."/>
            <person name="Xu W."/>
            <person name="Pan J."/>
            <person name="Luo Z.H."/>
            <person name="Li M."/>
        </authorList>
    </citation>
    <scope>NUCLEOTIDE SEQUENCE [LARGE SCALE GENOMIC DNA]</scope>
    <source>
        <strain evidence="9">HyVt-493</strain>
    </source>
</reference>
<feature type="transmembrane region" description="Helical" evidence="7">
    <location>
        <begin position="59"/>
        <end position="77"/>
    </location>
</feature>
<evidence type="ECO:0000256" key="1">
    <source>
        <dbReference type="ARBA" id="ARBA00004651"/>
    </source>
</evidence>
<sequence>AGFFFGCLIGIPLGFALALSKIMNRIFDPLVEFFRPMPPLALIPLVILWLGIDESAKIFLLFLASIWIMALATRAGAMSTNLSKVHAAYTLNANKRQILFHVILPNALPEIFTGMRVAIGVCWGTVVAAELVAAESGLGMMIMVASKYLSTDIVVLGVILISLIAYAIDILMRYLERKFVPWRGKVKH</sequence>
<dbReference type="GO" id="GO:0010438">
    <property type="term" value="P:cellular response to sulfur starvation"/>
    <property type="evidence" value="ECO:0007669"/>
    <property type="project" value="TreeGrafter"/>
</dbReference>